<evidence type="ECO:0000313" key="1">
    <source>
        <dbReference type="EMBL" id="OGY24787.1"/>
    </source>
</evidence>
<accession>A0A1G1WBT5</accession>
<dbReference type="InterPro" id="IPR021856">
    <property type="entry name" value="DUF3465"/>
</dbReference>
<proteinExistence type="predicted"/>
<organism evidence="1 2">
    <name type="scientific">Candidatus Woykebacteria bacterium RBG_13_40_7b</name>
    <dbReference type="NCBI Taxonomy" id="1802594"/>
    <lineage>
        <taxon>Bacteria</taxon>
        <taxon>Candidatus Woykeibacteriota</taxon>
    </lineage>
</organism>
<evidence type="ECO:0000313" key="2">
    <source>
        <dbReference type="Proteomes" id="UP000177103"/>
    </source>
</evidence>
<gene>
    <name evidence="1" type="ORF">A2Y57_03615</name>
</gene>
<comment type="caution">
    <text evidence="1">The sequence shown here is derived from an EMBL/GenBank/DDBJ whole genome shotgun (WGS) entry which is preliminary data.</text>
</comment>
<sequence length="108" mass="12116">MTPEEAFKRQLSEIPLTTEGEVVRLLEDDTEGVPHQRFIIKLRSGHTLLVVNNLELGERLGLKEGGFVEVLGTYIWNNEGGVIHETHAQEEGSPYEEGYILVKNESPS</sequence>
<dbReference type="Proteomes" id="UP000177103">
    <property type="component" value="Unassembled WGS sequence"/>
</dbReference>
<dbReference type="AlphaFoldDB" id="A0A1G1WBT5"/>
<dbReference type="EMBL" id="MHCQ01000014">
    <property type="protein sequence ID" value="OGY24787.1"/>
    <property type="molecule type" value="Genomic_DNA"/>
</dbReference>
<evidence type="ECO:0008006" key="3">
    <source>
        <dbReference type="Google" id="ProtNLM"/>
    </source>
</evidence>
<name>A0A1G1WBT5_9BACT</name>
<dbReference type="Pfam" id="PF11948">
    <property type="entry name" value="DUF3465"/>
    <property type="match status" value="1"/>
</dbReference>
<reference evidence="1 2" key="1">
    <citation type="journal article" date="2016" name="Nat. Commun.">
        <title>Thousands of microbial genomes shed light on interconnected biogeochemical processes in an aquifer system.</title>
        <authorList>
            <person name="Anantharaman K."/>
            <person name="Brown C.T."/>
            <person name="Hug L.A."/>
            <person name="Sharon I."/>
            <person name="Castelle C.J."/>
            <person name="Probst A.J."/>
            <person name="Thomas B.C."/>
            <person name="Singh A."/>
            <person name="Wilkins M.J."/>
            <person name="Karaoz U."/>
            <person name="Brodie E.L."/>
            <person name="Williams K.H."/>
            <person name="Hubbard S.S."/>
            <person name="Banfield J.F."/>
        </authorList>
    </citation>
    <scope>NUCLEOTIDE SEQUENCE [LARGE SCALE GENOMIC DNA]</scope>
</reference>
<protein>
    <recommendedName>
        <fullName evidence="3">DUF3465 domain-containing protein</fullName>
    </recommendedName>
</protein>